<accession>A0A9W4TUQ6</accession>
<dbReference type="OrthoDB" id="4083233at2759"/>
<keyword evidence="2" id="KW-1185">Reference proteome</keyword>
<dbReference type="EMBL" id="CANTUO010000001">
    <property type="protein sequence ID" value="CAI5756720.1"/>
    <property type="molecule type" value="Genomic_DNA"/>
</dbReference>
<reference evidence="1" key="1">
    <citation type="submission" date="2022-12" db="EMBL/GenBank/DDBJ databases">
        <authorList>
            <person name="Brejova B."/>
        </authorList>
    </citation>
    <scope>NUCLEOTIDE SEQUENCE</scope>
</reference>
<evidence type="ECO:0000313" key="1">
    <source>
        <dbReference type="EMBL" id="CAI5756720.1"/>
    </source>
</evidence>
<dbReference type="Proteomes" id="UP001152885">
    <property type="component" value="Unassembled WGS sequence"/>
</dbReference>
<evidence type="ECO:0000313" key="2">
    <source>
        <dbReference type="Proteomes" id="UP001152885"/>
    </source>
</evidence>
<name>A0A9W4TUQ6_9ASCO</name>
<organism evidence="1 2">
    <name type="scientific">Candida verbasci</name>
    <dbReference type="NCBI Taxonomy" id="1227364"/>
    <lineage>
        <taxon>Eukaryota</taxon>
        <taxon>Fungi</taxon>
        <taxon>Dikarya</taxon>
        <taxon>Ascomycota</taxon>
        <taxon>Saccharomycotina</taxon>
        <taxon>Pichiomycetes</taxon>
        <taxon>Debaryomycetaceae</taxon>
        <taxon>Candida/Lodderomyces clade</taxon>
        <taxon>Candida</taxon>
    </lineage>
</organism>
<sequence>MTSQVDSIENIQPSIVNNVINLSVDELNQLESKIESNFKSISSTYLNDRLIRLNCLIEKLSNSIKIANANDKSWSKIFNFEIESINNIMTNTEDLILDFNKPDLVKTLNEYQDELQDVFSNLQSPFDFDDTFKYNQHLESPHLSKLPFPSLFNQFFENHRKRIKTINNEKDYQERLIKLNSKNQSVIIWKQYYNKIIAQKHELLTSLNEELSQLYKDYNHLNEYENLRLNNQYYYRSLIPPHRVNKSINLDIHNLSTRNISQLMNTYHDSNYTNLDTRLVSRNKIELSQISQNIKKSGKFVNYIKHGIKRSIEEEAINPSKKFRINKDEGDQDALDHDIQQLRKSIDNKDFKYESSDLIESEIDSDYDSDDWEYIEEIIDEEDELSPEEKAIRKKYKSIINDKNQETTRDNSIQFKLPPLEMFPELTAVPN</sequence>
<proteinExistence type="predicted"/>
<comment type="caution">
    <text evidence="1">The sequence shown here is derived from an EMBL/GenBank/DDBJ whole genome shotgun (WGS) entry which is preliminary data.</text>
</comment>
<gene>
    <name evidence="1" type="ORF">CANVERA_P1238</name>
</gene>
<dbReference type="AlphaFoldDB" id="A0A9W4TUQ6"/>
<protein>
    <submittedName>
        <fullName evidence="1">Uncharacterized protein</fullName>
    </submittedName>
</protein>